<feature type="region of interest" description="Disordered" evidence="1">
    <location>
        <begin position="94"/>
        <end position="149"/>
    </location>
</feature>
<evidence type="ECO:0000256" key="1">
    <source>
        <dbReference type="SAM" id="MobiDB-lite"/>
    </source>
</evidence>
<organism evidence="2 3">
    <name type="scientific">Trichonephila clavipes</name>
    <name type="common">Golden silk orbweaver</name>
    <name type="synonym">Nephila clavipes</name>
    <dbReference type="NCBI Taxonomy" id="2585209"/>
    <lineage>
        <taxon>Eukaryota</taxon>
        <taxon>Metazoa</taxon>
        <taxon>Ecdysozoa</taxon>
        <taxon>Arthropoda</taxon>
        <taxon>Chelicerata</taxon>
        <taxon>Arachnida</taxon>
        <taxon>Araneae</taxon>
        <taxon>Araneomorphae</taxon>
        <taxon>Entelegynae</taxon>
        <taxon>Araneoidea</taxon>
        <taxon>Nephilidae</taxon>
        <taxon>Trichonephila</taxon>
    </lineage>
</organism>
<sequence>MLSHSTPFSEGRTIREKRGHRLQPEHCIAHYQNQIGNTNPYFSSDFPIQRGYGFFSSLRRYALPLMMQAGKYLGKHLLESGQNIVEDVSRGKSFRQAARDQIRQSGREIKTDIIRKLQGSGGGVKRKKSQRSRQTKQKKRNPTDVFSDL</sequence>
<protein>
    <submittedName>
        <fullName evidence="2">Uncharacterized protein</fullName>
    </submittedName>
</protein>
<keyword evidence="3" id="KW-1185">Reference proteome</keyword>
<dbReference type="EMBL" id="BMAU01021339">
    <property type="protein sequence ID" value="GFY16488.1"/>
    <property type="molecule type" value="Genomic_DNA"/>
</dbReference>
<feature type="compositionally biased region" description="Basic and acidic residues" evidence="1">
    <location>
        <begin position="97"/>
        <end position="115"/>
    </location>
</feature>
<evidence type="ECO:0000313" key="3">
    <source>
        <dbReference type="Proteomes" id="UP000887159"/>
    </source>
</evidence>
<accession>A0A8X6T162</accession>
<dbReference type="Proteomes" id="UP000887159">
    <property type="component" value="Unassembled WGS sequence"/>
</dbReference>
<reference evidence="2" key="1">
    <citation type="submission" date="2020-08" db="EMBL/GenBank/DDBJ databases">
        <title>Multicomponent nature underlies the extraordinary mechanical properties of spider dragline silk.</title>
        <authorList>
            <person name="Kono N."/>
            <person name="Nakamura H."/>
            <person name="Mori M."/>
            <person name="Yoshida Y."/>
            <person name="Ohtoshi R."/>
            <person name="Malay A.D."/>
            <person name="Moran D.A.P."/>
            <person name="Tomita M."/>
            <person name="Numata K."/>
            <person name="Arakawa K."/>
        </authorList>
    </citation>
    <scope>NUCLEOTIDE SEQUENCE</scope>
</reference>
<evidence type="ECO:0000313" key="2">
    <source>
        <dbReference type="EMBL" id="GFY16488.1"/>
    </source>
</evidence>
<proteinExistence type="predicted"/>
<comment type="caution">
    <text evidence="2">The sequence shown here is derived from an EMBL/GenBank/DDBJ whole genome shotgun (WGS) entry which is preliminary data.</text>
</comment>
<name>A0A8X6T162_TRICX</name>
<gene>
    <name evidence="2" type="primary">AVEN_171545_1</name>
    <name evidence="2" type="ORF">TNCV_735171</name>
</gene>
<dbReference type="AlphaFoldDB" id="A0A8X6T162"/>
<feature type="compositionally biased region" description="Basic residues" evidence="1">
    <location>
        <begin position="124"/>
        <end position="140"/>
    </location>
</feature>